<name>A0A509EKU3_9HYPH</name>
<comment type="cofactor">
    <cofactor evidence="1 10">
        <name>Zn(2+)</name>
        <dbReference type="ChEBI" id="CHEBI:29105"/>
    </cofactor>
</comment>
<dbReference type="Proteomes" id="UP000410984">
    <property type="component" value="Unassembled WGS sequence"/>
</dbReference>
<dbReference type="PANTHER" id="PTHR18952:SF265">
    <property type="entry name" value="CARBONIC ANHYDRASE"/>
    <property type="match status" value="1"/>
</dbReference>
<dbReference type="InterPro" id="IPR001148">
    <property type="entry name" value="CA_dom"/>
</dbReference>
<comment type="catalytic activity">
    <reaction evidence="9 10">
        <text>hydrogencarbonate + H(+) = CO2 + H2O</text>
        <dbReference type="Rhea" id="RHEA:10748"/>
        <dbReference type="ChEBI" id="CHEBI:15377"/>
        <dbReference type="ChEBI" id="CHEBI:15378"/>
        <dbReference type="ChEBI" id="CHEBI:16526"/>
        <dbReference type="ChEBI" id="CHEBI:17544"/>
        <dbReference type="EC" id="4.2.1.1"/>
    </reaction>
</comment>
<proteinExistence type="inferred from homology"/>
<dbReference type="SMART" id="SM01057">
    <property type="entry name" value="Carb_anhydrase"/>
    <property type="match status" value="1"/>
</dbReference>
<comment type="similarity">
    <text evidence="3 10">Belongs to the alpha-carbonic anhydrase family.</text>
</comment>
<dbReference type="EMBL" id="CABFPH010000143">
    <property type="protein sequence ID" value="VUD74652.1"/>
    <property type="molecule type" value="Genomic_DNA"/>
</dbReference>
<dbReference type="GO" id="GO:0004089">
    <property type="term" value="F:carbonate dehydratase activity"/>
    <property type="evidence" value="ECO:0007669"/>
    <property type="project" value="UniProtKB-UniRule"/>
</dbReference>
<keyword evidence="6 10" id="KW-0479">Metal-binding</keyword>
<dbReference type="InterPro" id="IPR041891">
    <property type="entry name" value="Alpha_CA_prokaryot-like"/>
</dbReference>
<evidence type="ECO:0000313" key="12">
    <source>
        <dbReference type="EMBL" id="VUD74652.1"/>
    </source>
</evidence>
<dbReference type="Gene3D" id="3.10.200.10">
    <property type="entry name" value="Alpha carbonic anhydrase"/>
    <property type="match status" value="1"/>
</dbReference>
<dbReference type="InterPro" id="IPR023561">
    <property type="entry name" value="Carbonic_anhydrase_a-class"/>
</dbReference>
<feature type="domain" description="Alpha-carbonic anhydrase" evidence="11">
    <location>
        <begin position="21"/>
        <end position="244"/>
    </location>
</feature>
<keyword evidence="7 10" id="KW-0862">Zinc</keyword>
<evidence type="ECO:0000259" key="11">
    <source>
        <dbReference type="PROSITE" id="PS51144"/>
    </source>
</evidence>
<evidence type="ECO:0000256" key="1">
    <source>
        <dbReference type="ARBA" id="ARBA00001947"/>
    </source>
</evidence>
<dbReference type="EC" id="4.2.1.1" evidence="4 10"/>
<evidence type="ECO:0000256" key="10">
    <source>
        <dbReference type="RuleBase" id="RU367011"/>
    </source>
</evidence>
<evidence type="ECO:0000256" key="3">
    <source>
        <dbReference type="ARBA" id="ARBA00010718"/>
    </source>
</evidence>
<dbReference type="GO" id="GO:0008270">
    <property type="term" value="F:zinc ion binding"/>
    <property type="evidence" value="ECO:0007669"/>
    <property type="project" value="UniProtKB-UniRule"/>
</dbReference>
<dbReference type="AlphaFoldDB" id="A0A509EKU3"/>
<dbReference type="PROSITE" id="PS51144">
    <property type="entry name" value="ALPHA_CA_2"/>
    <property type="match status" value="1"/>
</dbReference>
<dbReference type="InterPro" id="IPR036398">
    <property type="entry name" value="CA_dom_sf"/>
</dbReference>
<evidence type="ECO:0000256" key="8">
    <source>
        <dbReference type="ARBA" id="ARBA00023239"/>
    </source>
</evidence>
<accession>A0A509EKU3</accession>
<evidence type="ECO:0000256" key="7">
    <source>
        <dbReference type="ARBA" id="ARBA00022833"/>
    </source>
</evidence>
<organism evidence="12 13">
    <name type="scientific">Methylobacterium symbioticum</name>
    <dbReference type="NCBI Taxonomy" id="2584084"/>
    <lineage>
        <taxon>Bacteria</taxon>
        <taxon>Pseudomonadati</taxon>
        <taxon>Pseudomonadota</taxon>
        <taxon>Alphaproteobacteria</taxon>
        <taxon>Hyphomicrobiales</taxon>
        <taxon>Methylobacteriaceae</taxon>
        <taxon>Methylobacterium</taxon>
    </lineage>
</organism>
<protein>
    <recommendedName>
        <fullName evidence="5 10">Carbonic anhydrase</fullName>
        <ecNumber evidence="4 10">4.2.1.1</ecNumber>
    </recommendedName>
</protein>
<evidence type="ECO:0000256" key="9">
    <source>
        <dbReference type="ARBA" id="ARBA00048348"/>
    </source>
</evidence>
<evidence type="ECO:0000256" key="4">
    <source>
        <dbReference type="ARBA" id="ARBA00012925"/>
    </source>
</evidence>
<sequence>MGGLAGCLLCAGTRSFAAEEHHWSYAGATGPDHWGDGDPQALACRAGTEQSPIDIRTTTRASLPRLNLAWKPVAGDVVNNGHTIEVTTPGAGGMDVGGMHYDLVQVHFHAPSEHRIDGRAFPMEAHFVHRHGPSGALGVLGVFLAEGRPNLAFAQVMAAMPERSGGRAPLPAPLALEGLVPASRRYWSYEGSLTTPPCSEIVDWRVCVDPVEVAAADIARFTALYPMNARPIQQANRRFVLVSE</sequence>
<dbReference type="SUPFAM" id="SSF51069">
    <property type="entry name" value="Carbonic anhydrase"/>
    <property type="match status" value="1"/>
</dbReference>
<evidence type="ECO:0000256" key="2">
    <source>
        <dbReference type="ARBA" id="ARBA00002904"/>
    </source>
</evidence>
<dbReference type="PROSITE" id="PS00162">
    <property type="entry name" value="ALPHA_CA_1"/>
    <property type="match status" value="1"/>
</dbReference>
<reference evidence="12 13" key="1">
    <citation type="submission" date="2019-06" db="EMBL/GenBank/DDBJ databases">
        <authorList>
            <person name="Rodrigo-Torres L."/>
            <person name="Arahal R. D."/>
            <person name="Lucena T."/>
        </authorList>
    </citation>
    <scope>NUCLEOTIDE SEQUENCE [LARGE SCALE GENOMIC DNA]</scope>
    <source>
        <strain evidence="12 13">SB0023/3</strain>
    </source>
</reference>
<evidence type="ECO:0000313" key="13">
    <source>
        <dbReference type="Proteomes" id="UP000410984"/>
    </source>
</evidence>
<dbReference type="InterPro" id="IPR018338">
    <property type="entry name" value="Carbonic_anhydrase_a-class_CS"/>
</dbReference>
<evidence type="ECO:0000256" key="6">
    <source>
        <dbReference type="ARBA" id="ARBA00022723"/>
    </source>
</evidence>
<dbReference type="CDD" id="cd03124">
    <property type="entry name" value="alpha_CA_prokaryotic_like"/>
    <property type="match status" value="1"/>
</dbReference>
<comment type="function">
    <text evidence="2 10">Reversible hydration of carbon dioxide.</text>
</comment>
<dbReference type="Pfam" id="PF00194">
    <property type="entry name" value="Carb_anhydrase"/>
    <property type="match status" value="1"/>
</dbReference>
<evidence type="ECO:0000256" key="5">
    <source>
        <dbReference type="ARBA" id="ARBA00014628"/>
    </source>
</evidence>
<keyword evidence="8 10" id="KW-0456">Lyase</keyword>
<keyword evidence="13" id="KW-1185">Reference proteome</keyword>
<gene>
    <name evidence="12" type="primary">cah</name>
    <name evidence="12" type="ORF">MET9862_05285</name>
</gene>
<dbReference type="PANTHER" id="PTHR18952">
    <property type="entry name" value="CARBONIC ANHYDRASE"/>
    <property type="match status" value="1"/>
</dbReference>